<dbReference type="SMART" id="SM00343">
    <property type="entry name" value="ZnF_C2HC"/>
    <property type="match status" value="2"/>
</dbReference>
<dbReference type="Proteomes" id="UP001168821">
    <property type="component" value="Unassembled WGS sequence"/>
</dbReference>
<dbReference type="PROSITE" id="PS50175">
    <property type="entry name" value="ASP_PROT_RETROV"/>
    <property type="match status" value="1"/>
</dbReference>
<sequence>MTGPEGTPNPVKVTHTPVMGMQAHVSPPEKFTFSMPNTWPQWRKRFERYMSISGQNDKLEEEKINLLVYIMGEESEDILLQAAVTPKSYAETLQCFENHFVPRRNIIFERYKFNSKVQKPGESVESFITSLHSLAESCDYGALKEELIRDRIVVGMLDSRTSERLQLQTNLTLSDCVLAAKQAEIQAEQNRELQNDMRQRQVAKLSVETRNANNGSSTGDMKKQNSFQNKSLKCQCDKRCPFCGLQPHSRDKCPANGVVCRKCKKKGHFARVCRSVMIKSLELLSEEEDVDLVGTIYLNQINTQEWIASLFVSGLNRVIEFLVDTGADVSCLPFHYVPENLLYKIRKSNKIISGPSGIKLGVVGTMPVNLIQGDKLFKTELFIIKNLTKPILGRTGIINLNIIQFKNNDGLLNLNTVANNSSLKEIVSEKFPGIFSNIGTFKTEMEIKVKEGVQPYVQSVPRIVPLALLDSLKLELERLQKLNIIEPVDYYTPWVSPIVVVKKGEKIRLCVDYTRLNTAVLRSYFPINKVELILARLKGAVYFSKLDTTSGFHQIKLSKNCQDLTTFITPFGRFLFKRLPFGISCAPEYFSILLTKILIGIEGVISHIDDILIFAATIEEHDKILNEVLSRIAAEGITLNKDKCVFRVKSLQFLGHQISDKGISIDPDRISSINKYPEPTNKKELLQFLGIINFSSRFIPNRSEILEPLTSLLKKNVTFMWGVSQKESFETVKHLLQISPCLAYFDPSKKIFISADASSYGLGACLMQCNENKKEIIAYASRLLSPTEKRYAQIEREALALTWAAEKFREYITGIRITFETDHKPLTQVLQTKPIDDLTPRLQRFRIRLMRFDYEIYYVPGKNLIVADALSRNFSGDSRSPEDDELAHETEAHVNLIVQSVQVKPYFIEEIKQEQAKDSICQTLKDYSITGWPAKTKLEENIRPYYQYRFEISFVHDILLRNNRIIIPSSLQLRCLEFLHRGHQGIVKCRARAKTSVWWLGLSSQIENLIRNCPQCVEHKINFKEPFLKDSFPERPWQKIALDLFKIDSWYLIVTDYYSRFFEIFKLNKMTESIIIAKLKTLFSRFGIPEIVRSDNGPQFQSEFKKFAYDYDFHHITSSPYFPQSNGCIEAAVKIAKSLIKKNPGGLDLALLAYRTTPLECGYSPSELLMNRKLRSNLPILPSQLNKAVNAKLVFKREDKAKDKSIDQFNRRHRARNLSELKQGDSVWVIDLRIYGKIIEVLREPRSYMVETNFGIYRRNRYHLVPAPYYILPPPLISTLPQPQPSENSVNIDSKLMNKSSIEVSTNITTGIHNSSDNVVSSPPWSVPPLRRSTRNSKRPAYLKDYVT</sequence>
<dbReference type="PROSITE" id="PS50994">
    <property type="entry name" value="INTEGRASE"/>
    <property type="match status" value="1"/>
</dbReference>
<dbReference type="InterPro" id="IPR000477">
    <property type="entry name" value="RT_dom"/>
</dbReference>
<dbReference type="FunFam" id="3.30.70.270:FF:000026">
    <property type="entry name" value="Transposon Ty3-G Gag-Pol polyprotein"/>
    <property type="match status" value="1"/>
</dbReference>
<evidence type="ECO:0000259" key="15">
    <source>
        <dbReference type="PROSITE" id="PS50878"/>
    </source>
</evidence>
<evidence type="ECO:0000256" key="6">
    <source>
        <dbReference type="ARBA" id="ARBA00022801"/>
    </source>
</evidence>
<keyword evidence="9" id="KW-0229">DNA integration</keyword>
<dbReference type="PROSITE" id="PS00141">
    <property type="entry name" value="ASP_PROTEASE"/>
    <property type="match status" value="1"/>
</dbReference>
<dbReference type="PROSITE" id="PS50878">
    <property type="entry name" value="RT_POL"/>
    <property type="match status" value="1"/>
</dbReference>
<dbReference type="EMBL" id="JALNTZ010000005">
    <property type="protein sequence ID" value="KAJ3651219.1"/>
    <property type="molecule type" value="Genomic_DNA"/>
</dbReference>
<dbReference type="Pfam" id="PF00665">
    <property type="entry name" value="rve"/>
    <property type="match status" value="1"/>
</dbReference>
<evidence type="ECO:0000259" key="13">
    <source>
        <dbReference type="PROSITE" id="PS50158"/>
    </source>
</evidence>
<feature type="domain" description="Reverse transcriptase" evidence="15">
    <location>
        <begin position="466"/>
        <end position="658"/>
    </location>
</feature>
<dbReference type="Gene3D" id="3.30.420.10">
    <property type="entry name" value="Ribonuclease H-like superfamily/Ribonuclease H"/>
    <property type="match status" value="1"/>
</dbReference>
<dbReference type="Pfam" id="PF17921">
    <property type="entry name" value="Integrase_H2C2"/>
    <property type="match status" value="1"/>
</dbReference>
<dbReference type="InterPro" id="IPR001995">
    <property type="entry name" value="Peptidase_A2_cat"/>
</dbReference>
<feature type="region of interest" description="Disordered" evidence="12">
    <location>
        <begin position="1313"/>
        <end position="1348"/>
    </location>
</feature>
<dbReference type="CDD" id="cd01647">
    <property type="entry name" value="RT_LTR"/>
    <property type="match status" value="1"/>
</dbReference>
<protein>
    <recommendedName>
        <fullName evidence="1">RNA-directed DNA polymerase</fullName>
        <ecNumber evidence="1">2.7.7.49</ecNumber>
    </recommendedName>
</protein>
<dbReference type="GO" id="GO:0004190">
    <property type="term" value="F:aspartic-type endopeptidase activity"/>
    <property type="evidence" value="ECO:0007669"/>
    <property type="project" value="InterPro"/>
</dbReference>
<keyword evidence="10" id="KW-0695">RNA-directed DNA polymerase</keyword>
<evidence type="ECO:0000256" key="11">
    <source>
        <dbReference type="PROSITE-ProRule" id="PRU00047"/>
    </source>
</evidence>
<dbReference type="InterPro" id="IPR018061">
    <property type="entry name" value="Retropepsins"/>
</dbReference>
<dbReference type="Pfam" id="PF17919">
    <property type="entry name" value="RT_RNaseH_2"/>
    <property type="match status" value="1"/>
</dbReference>
<dbReference type="PANTHER" id="PTHR37984">
    <property type="entry name" value="PROTEIN CBG26694"/>
    <property type="match status" value="1"/>
</dbReference>
<dbReference type="InterPro" id="IPR041588">
    <property type="entry name" value="Integrase_H2C2"/>
</dbReference>
<dbReference type="Pfam" id="PF00077">
    <property type="entry name" value="RVP"/>
    <property type="match status" value="1"/>
</dbReference>
<dbReference type="SUPFAM" id="SSF53098">
    <property type="entry name" value="Ribonuclease H-like"/>
    <property type="match status" value="1"/>
</dbReference>
<dbReference type="GO" id="GO:0003964">
    <property type="term" value="F:RNA-directed DNA polymerase activity"/>
    <property type="evidence" value="ECO:0007669"/>
    <property type="project" value="UniProtKB-KW"/>
</dbReference>
<proteinExistence type="predicted"/>
<evidence type="ECO:0000256" key="1">
    <source>
        <dbReference type="ARBA" id="ARBA00012493"/>
    </source>
</evidence>
<dbReference type="SUPFAM" id="SSF56672">
    <property type="entry name" value="DNA/RNA polymerases"/>
    <property type="match status" value="1"/>
</dbReference>
<keyword evidence="3" id="KW-0548">Nucleotidyltransferase</keyword>
<dbReference type="GO" id="GO:0006508">
    <property type="term" value="P:proteolysis"/>
    <property type="evidence" value="ECO:0007669"/>
    <property type="project" value="InterPro"/>
</dbReference>
<dbReference type="InterPro" id="IPR001584">
    <property type="entry name" value="Integrase_cat-core"/>
</dbReference>
<dbReference type="InterPro" id="IPR001878">
    <property type="entry name" value="Znf_CCHC"/>
</dbReference>
<dbReference type="InterPro" id="IPR021109">
    <property type="entry name" value="Peptidase_aspartic_dom_sf"/>
</dbReference>
<keyword evidence="11" id="KW-0863">Zinc-finger</keyword>
<dbReference type="Gene3D" id="2.40.70.10">
    <property type="entry name" value="Acid Proteases"/>
    <property type="match status" value="1"/>
</dbReference>
<feature type="compositionally biased region" description="Low complexity" evidence="12">
    <location>
        <begin position="1315"/>
        <end position="1324"/>
    </location>
</feature>
<dbReference type="PROSITE" id="PS50158">
    <property type="entry name" value="ZF_CCHC"/>
    <property type="match status" value="1"/>
</dbReference>
<evidence type="ECO:0000256" key="2">
    <source>
        <dbReference type="ARBA" id="ARBA00022679"/>
    </source>
</evidence>
<keyword evidence="2" id="KW-0808">Transferase</keyword>
<dbReference type="InterPro" id="IPR041577">
    <property type="entry name" value="RT_RNaseH_2"/>
</dbReference>
<keyword evidence="5" id="KW-0255">Endonuclease</keyword>
<dbReference type="InterPro" id="IPR043502">
    <property type="entry name" value="DNA/RNA_pol_sf"/>
</dbReference>
<dbReference type="GO" id="GO:0003723">
    <property type="term" value="F:RNA binding"/>
    <property type="evidence" value="ECO:0007669"/>
    <property type="project" value="UniProtKB-KW"/>
</dbReference>
<dbReference type="GO" id="GO:0015074">
    <property type="term" value="P:DNA integration"/>
    <property type="evidence" value="ECO:0007669"/>
    <property type="project" value="UniProtKB-KW"/>
</dbReference>
<reference evidence="17" key="1">
    <citation type="journal article" date="2023" name="G3 (Bethesda)">
        <title>Whole genome assemblies of Zophobas morio and Tenebrio molitor.</title>
        <authorList>
            <person name="Kaur S."/>
            <person name="Stinson S.A."/>
            <person name="diCenzo G.C."/>
        </authorList>
    </citation>
    <scope>NUCLEOTIDE SEQUENCE</scope>
    <source>
        <strain evidence="17">QUZm001</strain>
    </source>
</reference>
<evidence type="ECO:0000256" key="7">
    <source>
        <dbReference type="ARBA" id="ARBA00022842"/>
    </source>
</evidence>
<evidence type="ECO:0000313" key="18">
    <source>
        <dbReference type="Proteomes" id="UP001168821"/>
    </source>
</evidence>
<evidence type="ECO:0000256" key="9">
    <source>
        <dbReference type="ARBA" id="ARBA00022908"/>
    </source>
</evidence>
<dbReference type="InterPro" id="IPR012337">
    <property type="entry name" value="RNaseH-like_sf"/>
</dbReference>
<keyword evidence="6" id="KW-0378">Hydrolase</keyword>
<organism evidence="17 18">
    <name type="scientific">Zophobas morio</name>
    <dbReference type="NCBI Taxonomy" id="2755281"/>
    <lineage>
        <taxon>Eukaryota</taxon>
        <taxon>Metazoa</taxon>
        <taxon>Ecdysozoa</taxon>
        <taxon>Arthropoda</taxon>
        <taxon>Hexapoda</taxon>
        <taxon>Insecta</taxon>
        <taxon>Pterygota</taxon>
        <taxon>Neoptera</taxon>
        <taxon>Endopterygota</taxon>
        <taxon>Coleoptera</taxon>
        <taxon>Polyphaga</taxon>
        <taxon>Cucujiformia</taxon>
        <taxon>Tenebrionidae</taxon>
        <taxon>Zophobas</taxon>
    </lineage>
</organism>
<comment type="caution">
    <text evidence="17">The sequence shown here is derived from an EMBL/GenBank/DDBJ whole genome shotgun (WGS) entry which is preliminary data.</text>
</comment>
<evidence type="ECO:0000256" key="8">
    <source>
        <dbReference type="ARBA" id="ARBA00022884"/>
    </source>
</evidence>
<evidence type="ECO:0000256" key="3">
    <source>
        <dbReference type="ARBA" id="ARBA00022695"/>
    </source>
</evidence>
<gene>
    <name evidence="17" type="ORF">Zmor_017270</name>
</gene>
<dbReference type="GO" id="GO:0004519">
    <property type="term" value="F:endonuclease activity"/>
    <property type="evidence" value="ECO:0007669"/>
    <property type="project" value="UniProtKB-KW"/>
</dbReference>
<dbReference type="EC" id="2.7.7.49" evidence="1"/>
<feature type="domain" description="Peptidase A2" evidence="14">
    <location>
        <begin position="319"/>
        <end position="396"/>
    </location>
</feature>
<evidence type="ECO:0000256" key="12">
    <source>
        <dbReference type="SAM" id="MobiDB-lite"/>
    </source>
</evidence>
<dbReference type="FunFam" id="3.30.420.10:FF:000063">
    <property type="entry name" value="Retrovirus-related Pol polyprotein from transposon 297-like Protein"/>
    <property type="match status" value="1"/>
</dbReference>
<evidence type="ECO:0000313" key="17">
    <source>
        <dbReference type="EMBL" id="KAJ3651219.1"/>
    </source>
</evidence>
<keyword evidence="18" id="KW-1185">Reference proteome</keyword>
<dbReference type="InterPro" id="IPR050951">
    <property type="entry name" value="Retrovirus_Pol_polyprotein"/>
</dbReference>
<keyword evidence="11" id="KW-0862">Zinc</keyword>
<dbReference type="Gene3D" id="1.10.340.70">
    <property type="match status" value="1"/>
</dbReference>
<evidence type="ECO:0000259" key="16">
    <source>
        <dbReference type="PROSITE" id="PS50994"/>
    </source>
</evidence>
<dbReference type="InterPro" id="IPR043128">
    <property type="entry name" value="Rev_trsase/Diguanyl_cyclase"/>
</dbReference>
<feature type="domain" description="Integrase catalytic" evidence="16">
    <location>
        <begin position="1029"/>
        <end position="1190"/>
    </location>
</feature>
<evidence type="ECO:0000256" key="4">
    <source>
        <dbReference type="ARBA" id="ARBA00022722"/>
    </source>
</evidence>
<dbReference type="GO" id="GO:0008270">
    <property type="term" value="F:zinc ion binding"/>
    <property type="evidence" value="ECO:0007669"/>
    <property type="project" value="UniProtKB-KW"/>
</dbReference>
<dbReference type="FunFam" id="1.10.340.70:FF:000003">
    <property type="entry name" value="Protein CBG25708"/>
    <property type="match status" value="1"/>
</dbReference>
<dbReference type="Gene3D" id="3.10.10.10">
    <property type="entry name" value="HIV Type 1 Reverse Transcriptase, subunit A, domain 1"/>
    <property type="match status" value="1"/>
</dbReference>
<name>A0AA38MCE3_9CUCU</name>
<accession>A0AA38MCE3</accession>
<keyword evidence="4" id="KW-0540">Nuclease</keyword>
<dbReference type="SUPFAM" id="SSF50630">
    <property type="entry name" value="Acid proteases"/>
    <property type="match status" value="1"/>
</dbReference>
<keyword evidence="7" id="KW-0460">Magnesium</keyword>
<feature type="domain" description="CCHC-type" evidence="13">
    <location>
        <begin position="260"/>
        <end position="275"/>
    </location>
</feature>
<dbReference type="Pfam" id="PF00078">
    <property type="entry name" value="RVT_1"/>
    <property type="match status" value="1"/>
</dbReference>
<dbReference type="InterPro" id="IPR001969">
    <property type="entry name" value="Aspartic_peptidase_AS"/>
</dbReference>
<dbReference type="CDD" id="cd09274">
    <property type="entry name" value="RNase_HI_RT_Ty3"/>
    <property type="match status" value="1"/>
</dbReference>
<keyword evidence="11" id="KW-0479">Metal-binding</keyword>
<keyword evidence="8" id="KW-0694">RNA-binding</keyword>
<dbReference type="GO" id="GO:0042575">
    <property type="term" value="C:DNA polymerase complex"/>
    <property type="evidence" value="ECO:0007669"/>
    <property type="project" value="UniProtKB-ARBA"/>
</dbReference>
<dbReference type="Gene3D" id="3.30.70.270">
    <property type="match status" value="2"/>
</dbReference>
<evidence type="ECO:0000256" key="5">
    <source>
        <dbReference type="ARBA" id="ARBA00022759"/>
    </source>
</evidence>
<dbReference type="InterPro" id="IPR036397">
    <property type="entry name" value="RNaseH_sf"/>
</dbReference>
<evidence type="ECO:0000256" key="10">
    <source>
        <dbReference type="ARBA" id="ARBA00022918"/>
    </source>
</evidence>
<evidence type="ECO:0000259" key="14">
    <source>
        <dbReference type="PROSITE" id="PS50175"/>
    </source>
</evidence>
<dbReference type="PANTHER" id="PTHR37984:SF9">
    <property type="entry name" value="INTEGRASE CATALYTIC DOMAIN-CONTAINING PROTEIN"/>
    <property type="match status" value="1"/>
</dbReference>